<feature type="chain" id="PRO_5040138977" description="Peptidase S1 domain-containing protein" evidence="7">
    <location>
        <begin position="19"/>
        <end position="390"/>
    </location>
</feature>
<evidence type="ECO:0000256" key="7">
    <source>
        <dbReference type="SAM" id="SignalP"/>
    </source>
</evidence>
<dbReference type="Gene3D" id="2.40.10.10">
    <property type="entry name" value="Trypsin-like serine proteases"/>
    <property type="match status" value="2"/>
</dbReference>
<keyword evidence="10" id="KW-1185">Reference proteome</keyword>
<dbReference type="OrthoDB" id="6380398at2759"/>
<dbReference type="InterPro" id="IPR050430">
    <property type="entry name" value="Peptidase_S1"/>
</dbReference>
<dbReference type="PRINTS" id="PR00722">
    <property type="entry name" value="CHYMOTRYPSIN"/>
</dbReference>
<dbReference type="InterPro" id="IPR009003">
    <property type="entry name" value="Peptidase_S1_PA"/>
</dbReference>
<dbReference type="SUPFAM" id="SSF50494">
    <property type="entry name" value="Trypsin-like serine proteases"/>
    <property type="match status" value="1"/>
</dbReference>
<keyword evidence="2 6" id="KW-0645">Protease</keyword>
<sequence>MSPKSFVVGLAALSVVSAAPVAQWDETNVPAIVGGVPAVAGDFPFIISLQKNGAHFCGGSLLDSTTVLTAAHCADGQTTSGLTVRAGSLNRNSGGVTSPVASLNIHPGYDADIVDKDVAILKLRTPIAESSTIKYATLAAAGSDPAANTVARTAGWGTTQNSSQSNVSLRKVDVPIVSRADCIADYQKDTPPKTVTTNMICAGLDAGGKDSCQGDSGGPIIDMEPGQHYKLQISGGNPTVHNAFLSLDANGSLIVSPLSPATQHAPAVVTAGDTPHTLTTLSSPQSSYILRGPAGKGIYQLRTSSSTKVRGFGSRILHDAWDVFTIVGRPFLRYKGLNSGFWIAVPDENEGETTWSVWWLQPGGATVEDFENYVIVDIELVKAKDGEKDI</sequence>
<keyword evidence="7" id="KW-0732">Signal</keyword>
<comment type="caution">
    <text evidence="9">The sequence shown here is derived from an EMBL/GenBank/DDBJ whole genome shotgun (WGS) entry which is preliminary data.</text>
</comment>
<evidence type="ECO:0000256" key="3">
    <source>
        <dbReference type="ARBA" id="ARBA00022801"/>
    </source>
</evidence>
<proteinExistence type="inferred from homology"/>
<evidence type="ECO:0000259" key="8">
    <source>
        <dbReference type="PROSITE" id="PS50240"/>
    </source>
</evidence>
<dbReference type="PROSITE" id="PS50240">
    <property type="entry name" value="TRYPSIN_DOM"/>
    <property type="match status" value="1"/>
</dbReference>
<evidence type="ECO:0000256" key="2">
    <source>
        <dbReference type="ARBA" id="ARBA00022670"/>
    </source>
</evidence>
<dbReference type="PANTHER" id="PTHR24276">
    <property type="entry name" value="POLYSERASE-RELATED"/>
    <property type="match status" value="1"/>
</dbReference>
<reference evidence="9" key="1">
    <citation type="submission" date="2019-04" db="EMBL/GenBank/DDBJ databases">
        <title>Sequencing of skin fungus with MAO and IRED activity.</title>
        <authorList>
            <person name="Marsaioli A.J."/>
            <person name="Bonatto J.M.C."/>
            <person name="Reis Junior O."/>
        </authorList>
    </citation>
    <scope>NUCLEOTIDE SEQUENCE</scope>
    <source>
        <strain evidence="9">28M1</strain>
    </source>
</reference>
<dbReference type="GO" id="GO:0004252">
    <property type="term" value="F:serine-type endopeptidase activity"/>
    <property type="evidence" value="ECO:0007669"/>
    <property type="project" value="InterPro"/>
</dbReference>
<dbReference type="PROSITE" id="PS00134">
    <property type="entry name" value="TRYPSIN_HIS"/>
    <property type="match status" value="1"/>
</dbReference>
<dbReference type="SMART" id="SM00020">
    <property type="entry name" value="Tryp_SPc"/>
    <property type="match status" value="1"/>
</dbReference>
<dbReference type="CDD" id="cd00190">
    <property type="entry name" value="Tryp_SPc"/>
    <property type="match status" value="1"/>
</dbReference>
<accession>A0A9P4X0N7</accession>
<evidence type="ECO:0000256" key="5">
    <source>
        <dbReference type="ARBA" id="ARBA00023157"/>
    </source>
</evidence>
<dbReference type="FunFam" id="2.40.10.10:FF:000073">
    <property type="entry name" value="Trypsin alpha"/>
    <property type="match status" value="1"/>
</dbReference>
<dbReference type="Proteomes" id="UP000758155">
    <property type="component" value="Unassembled WGS sequence"/>
</dbReference>
<gene>
    <name evidence="9" type="ORF">E8E12_011711</name>
</gene>
<keyword evidence="4 6" id="KW-0720">Serine protease</keyword>
<keyword evidence="3 6" id="KW-0378">Hydrolase</keyword>
<name>A0A9P4X0N7_9PLEO</name>
<dbReference type="GO" id="GO:0006508">
    <property type="term" value="P:proteolysis"/>
    <property type="evidence" value="ECO:0007669"/>
    <property type="project" value="UniProtKB-KW"/>
</dbReference>
<evidence type="ECO:0000256" key="4">
    <source>
        <dbReference type="ARBA" id="ARBA00022825"/>
    </source>
</evidence>
<dbReference type="EMBL" id="SWKV01000001">
    <property type="protein sequence ID" value="KAF3048346.1"/>
    <property type="molecule type" value="Genomic_DNA"/>
</dbReference>
<dbReference type="InterPro" id="IPR043504">
    <property type="entry name" value="Peptidase_S1_PA_chymotrypsin"/>
</dbReference>
<protein>
    <recommendedName>
        <fullName evidence="8">Peptidase S1 domain-containing protein</fullName>
    </recommendedName>
</protein>
<organism evidence="9 10">
    <name type="scientific">Didymella heteroderae</name>
    <dbReference type="NCBI Taxonomy" id="1769908"/>
    <lineage>
        <taxon>Eukaryota</taxon>
        <taxon>Fungi</taxon>
        <taxon>Dikarya</taxon>
        <taxon>Ascomycota</taxon>
        <taxon>Pezizomycotina</taxon>
        <taxon>Dothideomycetes</taxon>
        <taxon>Pleosporomycetidae</taxon>
        <taxon>Pleosporales</taxon>
        <taxon>Pleosporineae</taxon>
        <taxon>Didymellaceae</taxon>
        <taxon>Didymella</taxon>
    </lineage>
</organism>
<keyword evidence="5" id="KW-1015">Disulfide bond</keyword>
<evidence type="ECO:0000313" key="9">
    <source>
        <dbReference type="EMBL" id="KAF3048346.1"/>
    </source>
</evidence>
<evidence type="ECO:0000313" key="10">
    <source>
        <dbReference type="Proteomes" id="UP000758155"/>
    </source>
</evidence>
<evidence type="ECO:0000256" key="1">
    <source>
        <dbReference type="ARBA" id="ARBA00007664"/>
    </source>
</evidence>
<dbReference type="InterPro" id="IPR018114">
    <property type="entry name" value="TRYPSIN_HIS"/>
</dbReference>
<feature type="signal peptide" evidence="7">
    <location>
        <begin position="1"/>
        <end position="18"/>
    </location>
</feature>
<dbReference type="InterPro" id="IPR001314">
    <property type="entry name" value="Peptidase_S1A"/>
</dbReference>
<dbReference type="InterPro" id="IPR001254">
    <property type="entry name" value="Trypsin_dom"/>
</dbReference>
<evidence type="ECO:0000256" key="6">
    <source>
        <dbReference type="RuleBase" id="RU363034"/>
    </source>
</evidence>
<feature type="domain" description="Peptidase S1" evidence="8">
    <location>
        <begin position="32"/>
        <end position="263"/>
    </location>
</feature>
<dbReference type="InterPro" id="IPR033116">
    <property type="entry name" value="TRYPSIN_SER"/>
</dbReference>
<dbReference type="PANTHER" id="PTHR24276:SF98">
    <property type="entry name" value="FI18310P1-RELATED"/>
    <property type="match status" value="1"/>
</dbReference>
<dbReference type="PROSITE" id="PS00135">
    <property type="entry name" value="TRYPSIN_SER"/>
    <property type="match status" value="1"/>
</dbReference>
<dbReference type="Pfam" id="PF00089">
    <property type="entry name" value="Trypsin"/>
    <property type="match status" value="1"/>
</dbReference>
<comment type="similarity">
    <text evidence="1">Belongs to the peptidase S1 family.</text>
</comment>
<dbReference type="AlphaFoldDB" id="A0A9P4X0N7"/>